<evidence type="ECO:0000313" key="1">
    <source>
        <dbReference type="EMBL" id="JAH84761.1"/>
    </source>
</evidence>
<proteinExistence type="predicted"/>
<reference evidence="1" key="1">
    <citation type="submission" date="2014-11" db="EMBL/GenBank/DDBJ databases">
        <authorList>
            <person name="Amaro Gonzalez C."/>
        </authorList>
    </citation>
    <scope>NUCLEOTIDE SEQUENCE</scope>
</reference>
<organism evidence="1">
    <name type="scientific">Anguilla anguilla</name>
    <name type="common">European freshwater eel</name>
    <name type="synonym">Muraena anguilla</name>
    <dbReference type="NCBI Taxonomy" id="7936"/>
    <lineage>
        <taxon>Eukaryota</taxon>
        <taxon>Metazoa</taxon>
        <taxon>Chordata</taxon>
        <taxon>Craniata</taxon>
        <taxon>Vertebrata</taxon>
        <taxon>Euteleostomi</taxon>
        <taxon>Actinopterygii</taxon>
        <taxon>Neopterygii</taxon>
        <taxon>Teleostei</taxon>
        <taxon>Anguilliformes</taxon>
        <taxon>Anguillidae</taxon>
        <taxon>Anguilla</taxon>
    </lineage>
</organism>
<reference evidence="1" key="2">
    <citation type="journal article" date="2015" name="Fish Shellfish Immunol.">
        <title>Early steps in the European eel (Anguilla anguilla)-Vibrio vulnificus interaction in the gills: Role of the RtxA13 toxin.</title>
        <authorList>
            <person name="Callol A."/>
            <person name="Pajuelo D."/>
            <person name="Ebbesson L."/>
            <person name="Teles M."/>
            <person name="MacKenzie S."/>
            <person name="Amaro C."/>
        </authorList>
    </citation>
    <scope>NUCLEOTIDE SEQUENCE</scope>
</reference>
<sequence length="46" mass="5565">MYTHSTYMLCVQTCFYQHATCMYCQSWGDQREKKCIDCKMSQFHKA</sequence>
<dbReference type="AlphaFoldDB" id="A0A0E9W3A1"/>
<dbReference type="EMBL" id="GBXM01023816">
    <property type="protein sequence ID" value="JAH84761.1"/>
    <property type="molecule type" value="Transcribed_RNA"/>
</dbReference>
<name>A0A0E9W3A1_ANGAN</name>
<protein>
    <submittedName>
        <fullName evidence="1">Uncharacterized protein</fullName>
    </submittedName>
</protein>
<accession>A0A0E9W3A1</accession>